<evidence type="ECO:0000256" key="9">
    <source>
        <dbReference type="ARBA" id="ARBA00022723"/>
    </source>
</evidence>
<dbReference type="GO" id="GO:0003684">
    <property type="term" value="F:damaged DNA binding"/>
    <property type="evidence" value="ECO:0007669"/>
    <property type="project" value="InterPro"/>
</dbReference>
<dbReference type="InterPro" id="IPR017961">
    <property type="entry name" value="DNA_pol_Y-fam_little_finger"/>
</dbReference>
<dbReference type="Gene3D" id="3.40.1170.60">
    <property type="match status" value="1"/>
</dbReference>
<feature type="binding site" evidence="16">
    <location>
        <position position="108"/>
    </location>
    <ligand>
        <name>Mg(2+)</name>
        <dbReference type="ChEBI" id="CHEBI:18420"/>
    </ligand>
</feature>
<dbReference type="NCBIfam" id="NF002677">
    <property type="entry name" value="PRK02406.1"/>
    <property type="match status" value="1"/>
</dbReference>
<accession>A0A518EVE7</accession>
<feature type="active site" evidence="16">
    <location>
        <position position="109"/>
    </location>
</feature>
<evidence type="ECO:0000313" key="19">
    <source>
        <dbReference type="EMBL" id="QDV08072.1"/>
    </source>
</evidence>
<evidence type="ECO:0000256" key="6">
    <source>
        <dbReference type="ARBA" id="ARBA00022679"/>
    </source>
</evidence>
<keyword evidence="10 16" id="KW-0227">DNA damage</keyword>
<dbReference type="FunFam" id="3.40.1170.60:FF:000001">
    <property type="entry name" value="DNA polymerase IV"/>
    <property type="match status" value="1"/>
</dbReference>
<dbReference type="GO" id="GO:0003887">
    <property type="term" value="F:DNA-directed DNA polymerase activity"/>
    <property type="evidence" value="ECO:0007669"/>
    <property type="project" value="UniProtKB-UniRule"/>
</dbReference>
<comment type="cofactor">
    <cofactor evidence="16">
        <name>Mg(2+)</name>
        <dbReference type="ChEBI" id="CHEBI:18420"/>
    </cofactor>
    <text evidence="16">Binds 2 magnesium ions per subunit.</text>
</comment>
<dbReference type="GO" id="GO:0042276">
    <property type="term" value="P:error-prone translesion synthesis"/>
    <property type="evidence" value="ECO:0007669"/>
    <property type="project" value="TreeGrafter"/>
</dbReference>
<comment type="function">
    <text evidence="16">Poorly processive, error-prone DNA polymerase involved in untargeted mutagenesis. Copies undamaged DNA at stalled replication forks, which arise in vivo from mismatched or misaligned primer ends. These misaligned primers can be extended by PolIV. Exhibits no 3'-5' exonuclease (proofreading) activity. May be involved in translesional synthesis, in conjunction with the beta clamp from PolIII.</text>
</comment>
<keyword evidence="13 16" id="KW-0238">DNA-binding</keyword>
<dbReference type="PANTHER" id="PTHR11076:SF33">
    <property type="entry name" value="DNA POLYMERASE KAPPA"/>
    <property type="match status" value="1"/>
</dbReference>
<keyword evidence="11 16" id="KW-0460">Magnesium</keyword>
<feature type="region of interest" description="Disordered" evidence="17">
    <location>
        <begin position="393"/>
        <end position="412"/>
    </location>
</feature>
<dbReference type="InterPro" id="IPR043128">
    <property type="entry name" value="Rev_trsase/Diguanyl_cyclase"/>
</dbReference>
<dbReference type="Gene3D" id="3.30.1490.100">
    <property type="entry name" value="DNA polymerase, Y-family, little finger domain"/>
    <property type="match status" value="1"/>
</dbReference>
<keyword evidence="20" id="KW-1185">Reference proteome</keyword>
<dbReference type="AlphaFoldDB" id="A0A518EVE7"/>
<evidence type="ECO:0000256" key="10">
    <source>
        <dbReference type="ARBA" id="ARBA00022763"/>
    </source>
</evidence>
<evidence type="ECO:0000256" key="16">
    <source>
        <dbReference type="HAMAP-Rule" id="MF_01113"/>
    </source>
</evidence>
<dbReference type="PROSITE" id="PS50173">
    <property type="entry name" value="UMUC"/>
    <property type="match status" value="1"/>
</dbReference>
<comment type="subcellular location">
    <subcellularLocation>
        <location evidence="1 16">Cytoplasm</location>
    </subcellularLocation>
</comment>
<feature type="binding site" evidence="16">
    <location>
        <position position="13"/>
    </location>
    <ligand>
        <name>Mg(2+)</name>
        <dbReference type="ChEBI" id="CHEBI:18420"/>
    </ligand>
</feature>
<dbReference type="Gene3D" id="3.30.70.270">
    <property type="match status" value="1"/>
</dbReference>
<keyword evidence="14 16" id="KW-0234">DNA repair</keyword>
<evidence type="ECO:0000256" key="7">
    <source>
        <dbReference type="ARBA" id="ARBA00022695"/>
    </source>
</evidence>
<dbReference type="EMBL" id="CP036434">
    <property type="protein sequence ID" value="QDV08072.1"/>
    <property type="molecule type" value="Genomic_DNA"/>
</dbReference>
<evidence type="ECO:0000313" key="20">
    <source>
        <dbReference type="Proteomes" id="UP000320390"/>
    </source>
</evidence>
<evidence type="ECO:0000256" key="11">
    <source>
        <dbReference type="ARBA" id="ARBA00022842"/>
    </source>
</evidence>
<dbReference type="Proteomes" id="UP000320390">
    <property type="component" value="Chromosome"/>
</dbReference>
<keyword evidence="7 16" id="KW-0548">Nucleotidyltransferase</keyword>
<evidence type="ECO:0000256" key="4">
    <source>
        <dbReference type="ARBA" id="ARBA00022457"/>
    </source>
</evidence>
<dbReference type="Gene3D" id="1.10.150.20">
    <property type="entry name" value="5' to 3' exonuclease, C-terminal subdomain"/>
    <property type="match status" value="1"/>
</dbReference>
<dbReference type="OrthoDB" id="9808813at2"/>
<protein>
    <recommendedName>
        <fullName evidence="16">DNA polymerase IV</fullName>
        <shortName evidence="16">Pol IV</shortName>
        <ecNumber evidence="16">2.7.7.7</ecNumber>
    </recommendedName>
</protein>
<dbReference type="InterPro" id="IPR022880">
    <property type="entry name" value="DNApol_IV"/>
</dbReference>
<evidence type="ECO:0000259" key="18">
    <source>
        <dbReference type="PROSITE" id="PS50173"/>
    </source>
</evidence>
<comment type="similarity">
    <text evidence="2 16">Belongs to the DNA polymerase type-Y family.</text>
</comment>
<dbReference type="GO" id="GO:0006261">
    <property type="term" value="P:DNA-templated DNA replication"/>
    <property type="evidence" value="ECO:0007669"/>
    <property type="project" value="UniProtKB-UniRule"/>
</dbReference>
<evidence type="ECO:0000256" key="8">
    <source>
        <dbReference type="ARBA" id="ARBA00022705"/>
    </source>
</evidence>
<evidence type="ECO:0000256" key="5">
    <source>
        <dbReference type="ARBA" id="ARBA00022490"/>
    </source>
</evidence>
<comment type="catalytic activity">
    <reaction evidence="15 16">
        <text>DNA(n) + a 2'-deoxyribonucleoside 5'-triphosphate = DNA(n+1) + diphosphate</text>
        <dbReference type="Rhea" id="RHEA:22508"/>
        <dbReference type="Rhea" id="RHEA-COMP:17339"/>
        <dbReference type="Rhea" id="RHEA-COMP:17340"/>
        <dbReference type="ChEBI" id="CHEBI:33019"/>
        <dbReference type="ChEBI" id="CHEBI:61560"/>
        <dbReference type="ChEBI" id="CHEBI:173112"/>
        <dbReference type="EC" id="2.7.7.7"/>
    </reaction>
</comment>
<evidence type="ECO:0000256" key="15">
    <source>
        <dbReference type="ARBA" id="ARBA00049244"/>
    </source>
</evidence>
<evidence type="ECO:0000256" key="12">
    <source>
        <dbReference type="ARBA" id="ARBA00022932"/>
    </source>
</evidence>
<dbReference type="RefSeq" id="WP_145200097.1">
    <property type="nucleotide sequence ID" value="NZ_CP036434.1"/>
</dbReference>
<keyword evidence="4 16" id="KW-0515">Mutator protein</keyword>
<evidence type="ECO:0000256" key="17">
    <source>
        <dbReference type="SAM" id="MobiDB-lite"/>
    </source>
</evidence>
<sequence>MPPKTPLSILHVDMDAFYASVELRDNPSLAGLPVCVGGPAASRGVIAAASYEARRFGVHSAMPTATARRLCPDLVVLPPDFDKYTSVSKEIMAIFRRYTPIVEPLSLDEAFLDVAGSERLFGDAIEIGRRIKDDILRETGLVASVGVAPTKFLAKLASDIDKPDGFRVIEPDEVRTVLDPLPVSKIYGVGPRTAKRLEMLGIRTVAELASLPRRDVAKRFGASGIWIHDLAHGIDARRVTARREEKSHGMERTFAEDIVDREELRNYLFTFCEEVAFYLRDKGLRGKTLTLKARFSDFKTITRTKTLEFPTNLGPRLYSTARELLEKVPARPLRLLGIQISRLEDVRQANQGTLFNGSMAEPSTRQDYLKQNEKLAQVTPSLDKLRKKFGRGTVVPASLLNKKPPKGRDGSG</sequence>
<dbReference type="InterPro" id="IPR050116">
    <property type="entry name" value="DNA_polymerase-Y"/>
</dbReference>
<gene>
    <name evidence="16 19" type="primary">dinB</name>
    <name evidence="19" type="ORF">Poly30_36080</name>
</gene>
<dbReference type="InterPro" id="IPR001126">
    <property type="entry name" value="UmuC"/>
</dbReference>
<dbReference type="InterPro" id="IPR043502">
    <property type="entry name" value="DNA/RNA_pol_sf"/>
</dbReference>
<comment type="subunit">
    <text evidence="3 16">Monomer.</text>
</comment>
<dbReference type="GO" id="GO:0005829">
    <property type="term" value="C:cytosol"/>
    <property type="evidence" value="ECO:0007669"/>
    <property type="project" value="TreeGrafter"/>
</dbReference>
<organism evidence="19 20">
    <name type="scientific">Saltatorellus ferox</name>
    <dbReference type="NCBI Taxonomy" id="2528018"/>
    <lineage>
        <taxon>Bacteria</taxon>
        <taxon>Pseudomonadati</taxon>
        <taxon>Planctomycetota</taxon>
        <taxon>Planctomycetia</taxon>
        <taxon>Planctomycetia incertae sedis</taxon>
        <taxon>Saltatorellus</taxon>
    </lineage>
</organism>
<dbReference type="PANTHER" id="PTHR11076">
    <property type="entry name" value="DNA REPAIR POLYMERASE UMUC / TRANSFERASE FAMILY MEMBER"/>
    <property type="match status" value="1"/>
</dbReference>
<dbReference type="InterPro" id="IPR036775">
    <property type="entry name" value="DNA_pol_Y-fam_lit_finger_sf"/>
</dbReference>
<dbReference type="HAMAP" id="MF_01113">
    <property type="entry name" value="DNApol_IV"/>
    <property type="match status" value="1"/>
</dbReference>
<dbReference type="Pfam" id="PF00817">
    <property type="entry name" value="IMS"/>
    <property type="match status" value="1"/>
</dbReference>
<dbReference type="InterPro" id="IPR024728">
    <property type="entry name" value="PolY_HhH_motif"/>
</dbReference>
<dbReference type="EC" id="2.7.7.7" evidence="16"/>
<feature type="site" description="Substrate discrimination" evidence="16">
    <location>
        <position position="18"/>
    </location>
</feature>
<dbReference type="NCBIfam" id="NF002751">
    <property type="entry name" value="PRK02794.1"/>
    <property type="match status" value="1"/>
</dbReference>
<dbReference type="SUPFAM" id="SSF100879">
    <property type="entry name" value="Lesion bypass DNA polymerase (Y-family), little finger domain"/>
    <property type="match status" value="1"/>
</dbReference>
<keyword evidence="5 16" id="KW-0963">Cytoplasm</keyword>
<dbReference type="GO" id="GO:0000287">
    <property type="term" value="F:magnesium ion binding"/>
    <property type="evidence" value="ECO:0007669"/>
    <property type="project" value="UniProtKB-UniRule"/>
</dbReference>
<reference evidence="19 20" key="1">
    <citation type="submission" date="2019-02" db="EMBL/GenBank/DDBJ databases">
        <title>Deep-cultivation of Planctomycetes and their phenomic and genomic characterization uncovers novel biology.</title>
        <authorList>
            <person name="Wiegand S."/>
            <person name="Jogler M."/>
            <person name="Boedeker C."/>
            <person name="Pinto D."/>
            <person name="Vollmers J."/>
            <person name="Rivas-Marin E."/>
            <person name="Kohn T."/>
            <person name="Peeters S.H."/>
            <person name="Heuer A."/>
            <person name="Rast P."/>
            <person name="Oberbeckmann S."/>
            <person name="Bunk B."/>
            <person name="Jeske O."/>
            <person name="Meyerdierks A."/>
            <person name="Storesund J.E."/>
            <person name="Kallscheuer N."/>
            <person name="Luecker S."/>
            <person name="Lage O.M."/>
            <person name="Pohl T."/>
            <person name="Merkel B.J."/>
            <person name="Hornburger P."/>
            <person name="Mueller R.-W."/>
            <person name="Bruemmer F."/>
            <person name="Labrenz M."/>
            <person name="Spormann A.M."/>
            <person name="Op den Camp H."/>
            <person name="Overmann J."/>
            <person name="Amann R."/>
            <person name="Jetten M.S.M."/>
            <person name="Mascher T."/>
            <person name="Medema M.H."/>
            <person name="Devos D.P."/>
            <person name="Kaster A.-K."/>
            <person name="Ovreas L."/>
            <person name="Rohde M."/>
            <person name="Galperin M.Y."/>
            <person name="Jogler C."/>
        </authorList>
    </citation>
    <scope>NUCLEOTIDE SEQUENCE [LARGE SCALE GENOMIC DNA]</scope>
    <source>
        <strain evidence="19 20">Poly30</strain>
    </source>
</reference>
<evidence type="ECO:0000256" key="3">
    <source>
        <dbReference type="ARBA" id="ARBA00011245"/>
    </source>
</evidence>
<keyword evidence="9 16" id="KW-0479">Metal-binding</keyword>
<dbReference type="Pfam" id="PF11798">
    <property type="entry name" value="IMS_HHH"/>
    <property type="match status" value="1"/>
</dbReference>
<dbReference type="SUPFAM" id="SSF56672">
    <property type="entry name" value="DNA/RNA polymerases"/>
    <property type="match status" value="1"/>
</dbReference>
<keyword evidence="12 16" id="KW-0239">DNA-directed DNA polymerase</keyword>
<dbReference type="GO" id="GO:0009432">
    <property type="term" value="P:SOS response"/>
    <property type="evidence" value="ECO:0007669"/>
    <property type="project" value="TreeGrafter"/>
</dbReference>
<evidence type="ECO:0000256" key="2">
    <source>
        <dbReference type="ARBA" id="ARBA00010945"/>
    </source>
</evidence>
<dbReference type="CDD" id="cd03586">
    <property type="entry name" value="PolY_Pol_IV_kappa"/>
    <property type="match status" value="1"/>
</dbReference>
<keyword evidence="6 16" id="KW-0808">Transferase</keyword>
<name>A0A518EVE7_9BACT</name>
<dbReference type="GO" id="GO:0006281">
    <property type="term" value="P:DNA repair"/>
    <property type="evidence" value="ECO:0007669"/>
    <property type="project" value="UniProtKB-UniRule"/>
</dbReference>
<feature type="domain" description="UmuC" evidence="18">
    <location>
        <begin position="9"/>
        <end position="190"/>
    </location>
</feature>
<evidence type="ECO:0000256" key="14">
    <source>
        <dbReference type="ARBA" id="ARBA00023204"/>
    </source>
</evidence>
<proteinExistence type="inferred from homology"/>
<keyword evidence="8 16" id="KW-0235">DNA replication</keyword>
<dbReference type="FunFam" id="3.30.1490.100:FF:000004">
    <property type="entry name" value="DNA polymerase IV"/>
    <property type="match status" value="1"/>
</dbReference>
<evidence type="ECO:0000256" key="1">
    <source>
        <dbReference type="ARBA" id="ARBA00004496"/>
    </source>
</evidence>
<evidence type="ECO:0000256" key="13">
    <source>
        <dbReference type="ARBA" id="ARBA00023125"/>
    </source>
</evidence>
<dbReference type="Pfam" id="PF11799">
    <property type="entry name" value="IMS_C"/>
    <property type="match status" value="1"/>
</dbReference>